<feature type="domain" description="Major facilitator superfamily (MFS) profile" evidence="7">
    <location>
        <begin position="74"/>
        <end position="488"/>
    </location>
</feature>
<keyword evidence="5 6" id="KW-0472">Membrane</keyword>
<dbReference type="GO" id="GO:0022857">
    <property type="term" value="F:transmembrane transporter activity"/>
    <property type="evidence" value="ECO:0007669"/>
    <property type="project" value="InterPro"/>
</dbReference>
<dbReference type="Gene3D" id="1.20.1250.20">
    <property type="entry name" value="MFS general substrate transporter like domains"/>
    <property type="match status" value="2"/>
</dbReference>
<dbReference type="Pfam" id="PF07690">
    <property type="entry name" value="MFS_1"/>
    <property type="match status" value="1"/>
</dbReference>
<dbReference type="EMBL" id="PDNA01000182">
    <property type="protein sequence ID" value="PGH06063.1"/>
    <property type="molecule type" value="Genomic_DNA"/>
</dbReference>
<name>A0A2B7XBA5_POLH7</name>
<evidence type="ECO:0000313" key="8">
    <source>
        <dbReference type="EMBL" id="PGH06063.1"/>
    </source>
</evidence>
<evidence type="ECO:0000256" key="1">
    <source>
        <dbReference type="ARBA" id="ARBA00004141"/>
    </source>
</evidence>
<evidence type="ECO:0000256" key="6">
    <source>
        <dbReference type="SAM" id="Phobius"/>
    </source>
</evidence>
<feature type="transmembrane region" description="Helical" evidence="6">
    <location>
        <begin position="396"/>
        <end position="418"/>
    </location>
</feature>
<accession>A0A2B7XBA5</accession>
<dbReference type="GO" id="GO:0016020">
    <property type="term" value="C:membrane"/>
    <property type="evidence" value="ECO:0007669"/>
    <property type="project" value="UniProtKB-SubCell"/>
</dbReference>
<dbReference type="Proteomes" id="UP000224634">
    <property type="component" value="Unassembled WGS sequence"/>
</dbReference>
<dbReference type="OrthoDB" id="2250022at2759"/>
<comment type="caution">
    <text evidence="8">The sequence shown here is derived from an EMBL/GenBank/DDBJ whole genome shotgun (WGS) entry which is preliminary data.</text>
</comment>
<keyword evidence="4 6" id="KW-1133">Transmembrane helix</keyword>
<keyword evidence="3 6" id="KW-0812">Transmembrane</keyword>
<dbReference type="PANTHER" id="PTHR43791">
    <property type="entry name" value="PERMEASE-RELATED"/>
    <property type="match status" value="1"/>
</dbReference>
<dbReference type="FunFam" id="1.20.1250.20:FF:000013">
    <property type="entry name" value="MFS general substrate transporter"/>
    <property type="match status" value="1"/>
</dbReference>
<dbReference type="FunFam" id="1.20.1250.20:FF:000057">
    <property type="entry name" value="MFS general substrate transporter"/>
    <property type="match status" value="1"/>
</dbReference>
<feature type="transmembrane region" description="Helical" evidence="6">
    <location>
        <begin position="370"/>
        <end position="390"/>
    </location>
</feature>
<protein>
    <recommendedName>
        <fullName evidence="7">Major facilitator superfamily (MFS) profile domain-containing protein</fullName>
    </recommendedName>
</protein>
<evidence type="ECO:0000256" key="3">
    <source>
        <dbReference type="ARBA" id="ARBA00022692"/>
    </source>
</evidence>
<dbReference type="PROSITE" id="PS50850">
    <property type="entry name" value="MFS"/>
    <property type="match status" value="1"/>
</dbReference>
<comment type="subcellular location">
    <subcellularLocation>
        <location evidence="1">Membrane</location>
        <topology evidence="1">Multi-pass membrane protein</topology>
    </subcellularLocation>
</comment>
<evidence type="ECO:0000256" key="4">
    <source>
        <dbReference type="ARBA" id="ARBA00022989"/>
    </source>
</evidence>
<feature type="transmembrane region" description="Helical" evidence="6">
    <location>
        <begin position="200"/>
        <end position="222"/>
    </location>
</feature>
<dbReference type="InterPro" id="IPR036259">
    <property type="entry name" value="MFS_trans_sf"/>
</dbReference>
<dbReference type="AlphaFoldDB" id="A0A2B7XBA5"/>
<gene>
    <name evidence="8" type="ORF">AJ80_08231</name>
</gene>
<evidence type="ECO:0000313" key="9">
    <source>
        <dbReference type="Proteomes" id="UP000224634"/>
    </source>
</evidence>
<organism evidence="8 9">
    <name type="scientific">Polytolypa hystricis (strain UAMH7299)</name>
    <dbReference type="NCBI Taxonomy" id="1447883"/>
    <lineage>
        <taxon>Eukaryota</taxon>
        <taxon>Fungi</taxon>
        <taxon>Dikarya</taxon>
        <taxon>Ascomycota</taxon>
        <taxon>Pezizomycotina</taxon>
        <taxon>Eurotiomycetes</taxon>
        <taxon>Eurotiomycetidae</taxon>
        <taxon>Onygenales</taxon>
        <taxon>Onygenales incertae sedis</taxon>
        <taxon>Polytolypa</taxon>
    </lineage>
</organism>
<feature type="transmembrane region" description="Helical" evidence="6">
    <location>
        <begin position="234"/>
        <end position="256"/>
    </location>
</feature>
<feature type="transmembrane region" description="Helical" evidence="6">
    <location>
        <begin position="166"/>
        <end position="188"/>
    </location>
</feature>
<feature type="transmembrane region" description="Helical" evidence="6">
    <location>
        <begin position="140"/>
        <end position="160"/>
    </location>
</feature>
<evidence type="ECO:0000256" key="5">
    <source>
        <dbReference type="ARBA" id="ARBA00023136"/>
    </source>
</evidence>
<keyword evidence="9" id="KW-1185">Reference proteome</keyword>
<dbReference type="InterPro" id="IPR011701">
    <property type="entry name" value="MFS"/>
</dbReference>
<feature type="transmembrane region" description="Helical" evidence="6">
    <location>
        <begin position="306"/>
        <end position="326"/>
    </location>
</feature>
<dbReference type="PANTHER" id="PTHR43791:SF20">
    <property type="entry name" value="TRANSPORTER, PUTATIVE (AFU_ORTHOLOGUE AFUA_3G14670)-RELATED"/>
    <property type="match status" value="1"/>
</dbReference>
<feature type="transmembrane region" description="Helical" evidence="6">
    <location>
        <begin position="70"/>
        <end position="87"/>
    </location>
</feature>
<evidence type="ECO:0000259" key="7">
    <source>
        <dbReference type="PROSITE" id="PS50850"/>
    </source>
</evidence>
<reference evidence="8 9" key="1">
    <citation type="submission" date="2017-10" db="EMBL/GenBank/DDBJ databases">
        <title>Comparative genomics in systemic dimorphic fungi from Ajellomycetaceae.</title>
        <authorList>
            <person name="Munoz J.F."/>
            <person name="Mcewen J.G."/>
            <person name="Clay O.K."/>
            <person name="Cuomo C.A."/>
        </authorList>
    </citation>
    <scope>NUCLEOTIDE SEQUENCE [LARGE SCALE GENOMIC DNA]</scope>
    <source>
        <strain evidence="8 9">UAMH7299</strain>
    </source>
</reference>
<feature type="transmembrane region" description="Helical" evidence="6">
    <location>
        <begin position="462"/>
        <end position="482"/>
    </location>
</feature>
<keyword evidence="2" id="KW-0813">Transport</keyword>
<dbReference type="SUPFAM" id="SSF103473">
    <property type="entry name" value="MFS general substrate transporter"/>
    <property type="match status" value="1"/>
</dbReference>
<feature type="transmembrane region" description="Helical" evidence="6">
    <location>
        <begin position="430"/>
        <end position="450"/>
    </location>
</feature>
<sequence>MMVLSDNEKQEKTGQHGCQEDDIVEVSEGEQTRTTTATIAIDEKIEYSSIFPTRDSKWHASYKRKLVRRLDLRLLPVVILMYTLNFLDRTNLAQARLGTLEKDLKMTGTDFNLATSIFFVAYVVMQLPSNLILTRVRPSLYLGISMLLWGIVSTVQAAAYSFKGLLATRIFLGFVEAPFYPGVTMLISSWYTTDEITLRLSWFFAGILLANMVGGLLGAAVLGNLEGAHGIAGWRWLFIIEGSITVGLAIISMFLLPNFPSYANWLSDEERAYAEWRLTAEAKEADDPNSTTLLEGLRMALVDWRVYIFMLFNHALLLSMTFVYFFPSIVQTLGYSTIHTLLLTAPIWFLVFLVCLISTYSAGRTGDRSIHIICLLLISLVGNLIVVISTKSAVRFFGMFLMPLGAMPAVQIGFSWIATSFPRPMVKRSATIAMCSLTANIASIYGSYMFPASAAPQYIAGGSANAGLCVLVAGITVVLRLVHARENRKLEKAELEPEIEQGEGRKDVRGKGFRYLL</sequence>
<feature type="transmembrane region" description="Helical" evidence="6">
    <location>
        <begin position="113"/>
        <end position="133"/>
    </location>
</feature>
<dbReference type="STRING" id="1447883.A0A2B7XBA5"/>
<proteinExistence type="predicted"/>
<dbReference type="InterPro" id="IPR020846">
    <property type="entry name" value="MFS_dom"/>
</dbReference>
<evidence type="ECO:0000256" key="2">
    <source>
        <dbReference type="ARBA" id="ARBA00022448"/>
    </source>
</evidence>
<feature type="transmembrane region" description="Helical" evidence="6">
    <location>
        <begin position="338"/>
        <end position="358"/>
    </location>
</feature>